<evidence type="ECO:0000259" key="4">
    <source>
        <dbReference type="Pfam" id="PF00043"/>
    </source>
</evidence>
<proteinExistence type="predicted"/>
<protein>
    <recommendedName>
        <fullName evidence="1">glutathione transferase</fullName>
        <ecNumber evidence="1">2.5.1.18</ecNumber>
    </recommendedName>
</protein>
<dbReference type="GO" id="GO:0006749">
    <property type="term" value="P:glutathione metabolic process"/>
    <property type="evidence" value="ECO:0007669"/>
    <property type="project" value="TreeGrafter"/>
</dbReference>
<evidence type="ECO:0000256" key="1">
    <source>
        <dbReference type="ARBA" id="ARBA00012452"/>
    </source>
</evidence>
<organism evidence="5 6">
    <name type="scientific">Salix brachista</name>
    <dbReference type="NCBI Taxonomy" id="2182728"/>
    <lineage>
        <taxon>Eukaryota</taxon>
        <taxon>Viridiplantae</taxon>
        <taxon>Streptophyta</taxon>
        <taxon>Embryophyta</taxon>
        <taxon>Tracheophyta</taxon>
        <taxon>Spermatophyta</taxon>
        <taxon>Magnoliopsida</taxon>
        <taxon>eudicotyledons</taxon>
        <taxon>Gunneridae</taxon>
        <taxon>Pentapetalae</taxon>
        <taxon>rosids</taxon>
        <taxon>fabids</taxon>
        <taxon>Malpighiales</taxon>
        <taxon>Salicaceae</taxon>
        <taxon>Saliceae</taxon>
        <taxon>Salix</taxon>
    </lineage>
</organism>
<dbReference type="EC" id="2.5.1.18" evidence="1"/>
<dbReference type="GO" id="GO:0043295">
    <property type="term" value="F:glutathione binding"/>
    <property type="evidence" value="ECO:0007669"/>
    <property type="project" value="TreeGrafter"/>
</dbReference>
<dbReference type="AlphaFoldDB" id="A0A5N5NKN2"/>
<evidence type="ECO:0000313" key="6">
    <source>
        <dbReference type="Proteomes" id="UP000326939"/>
    </source>
</evidence>
<feature type="domain" description="Glutathione S-transferase C-terminal" evidence="4">
    <location>
        <begin position="17"/>
        <end position="67"/>
    </location>
</feature>
<dbReference type="Gene3D" id="1.20.1050.10">
    <property type="match status" value="1"/>
</dbReference>
<dbReference type="EMBL" id="VDCV01000002">
    <property type="protein sequence ID" value="KAB5568084.1"/>
    <property type="molecule type" value="Genomic_DNA"/>
</dbReference>
<evidence type="ECO:0000256" key="2">
    <source>
        <dbReference type="ARBA" id="ARBA00022679"/>
    </source>
</evidence>
<comment type="caution">
    <text evidence="5">The sequence shown here is derived from an EMBL/GenBank/DDBJ whole genome shotgun (WGS) entry which is preliminary data.</text>
</comment>
<dbReference type="InterPro" id="IPR036282">
    <property type="entry name" value="Glutathione-S-Trfase_C_sf"/>
</dbReference>
<dbReference type="Pfam" id="PF00043">
    <property type="entry name" value="GST_C"/>
    <property type="match status" value="1"/>
</dbReference>
<dbReference type="InterPro" id="IPR004046">
    <property type="entry name" value="GST_C"/>
</dbReference>
<dbReference type="GO" id="GO:0005737">
    <property type="term" value="C:cytoplasm"/>
    <property type="evidence" value="ECO:0007669"/>
    <property type="project" value="TreeGrafter"/>
</dbReference>
<keyword evidence="6" id="KW-1185">Reference proteome</keyword>
<evidence type="ECO:0000256" key="3">
    <source>
        <dbReference type="ARBA" id="ARBA00047960"/>
    </source>
</evidence>
<evidence type="ECO:0000313" key="5">
    <source>
        <dbReference type="EMBL" id="KAB5568084.1"/>
    </source>
</evidence>
<dbReference type="PANTHER" id="PTHR43900:SF96">
    <property type="entry name" value="GLUTATHIONE TRANSFERASE"/>
    <property type="match status" value="1"/>
</dbReference>
<keyword evidence="2" id="KW-0808">Transferase</keyword>
<name>A0A5N5NKN2_9ROSI</name>
<dbReference type="PANTHER" id="PTHR43900">
    <property type="entry name" value="GLUTATHIONE S-TRANSFERASE RHO"/>
    <property type="match status" value="1"/>
</dbReference>
<sequence>MQSGNRLFLLSGYKRSDIHEQKLGQTRFLAGDEFSLADFHACLMGTKLVNSTPRKNVNRWWTEISNRASWKKVLGTRKNA</sequence>
<dbReference type="Proteomes" id="UP000326939">
    <property type="component" value="Chromosome 2"/>
</dbReference>
<gene>
    <name evidence="5" type="ORF">DKX38_001877</name>
</gene>
<dbReference type="SUPFAM" id="SSF47616">
    <property type="entry name" value="GST C-terminal domain-like"/>
    <property type="match status" value="1"/>
</dbReference>
<comment type="catalytic activity">
    <reaction evidence="3">
        <text>RX + glutathione = an S-substituted glutathione + a halide anion + H(+)</text>
        <dbReference type="Rhea" id="RHEA:16437"/>
        <dbReference type="ChEBI" id="CHEBI:15378"/>
        <dbReference type="ChEBI" id="CHEBI:16042"/>
        <dbReference type="ChEBI" id="CHEBI:17792"/>
        <dbReference type="ChEBI" id="CHEBI:57925"/>
        <dbReference type="ChEBI" id="CHEBI:90779"/>
        <dbReference type="EC" id="2.5.1.18"/>
    </reaction>
</comment>
<dbReference type="GO" id="GO:0004364">
    <property type="term" value="F:glutathione transferase activity"/>
    <property type="evidence" value="ECO:0007669"/>
    <property type="project" value="UniProtKB-EC"/>
</dbReference>
<accession>A0A5N5NKN2</accession>
<reference evidence="6" key="1">
    <citation type="journal article" date="2019" name="Gigascience">
        <title>De novo genome assembly of the endangered Acer yangbiense, a plant species with extremely small populations endemic to Yunnan Province, China.</title>
        <authorList>
            <person name="Yang J."/>
            <person name="Wariss H.M."/>
            <person name="Tao L."/>
            <person name="Zhang R."/>
            <person name="Yun Q."/>
            <person name="Hollingsworth P."/>
            <person name="Dao Z."/>
            <person name="Luo G."/>
            <person name="Guo H."/>
            <person name="Ma Y."/>
            <person name="Sun W."/>
        </authorList>
    </citation>
    <scope>NUCLEOTIDE SEQUENCE [LARGE SCALE GENOMIC DNA]</scope>
    <source>
        <strain evidence="6">cv. br00</strain>
    </source>
</reference>